<evidence type="ECO:0000259" key="7">
    <source>
        <dbReference type="Pfam" id="PF08281"/>
    </source>
</evidence>
<keyword evidence="4" id="KW-0238">DNA-binding</keyword>
<organism evidence="8 9">
    <name type="scientific">Lawsonibacter faecis</name>
    <dbReference type="NCBI Taxonomy" id="2763052"/>
    <lineage>
        <taxon>Bacteria</taxon>
        <taxon>Bacillati</taxon>
        <taxon>Bacillota</taxon>
        <taxon>Clostridia</taxon>
        <taxon>Eubacteriales</taxon>
        <taxon>Oscillospiraceae</taxon>
        <taxon>Lawsonibacter</taxon>
    </lineage>
</organism>
<dbReference type="InterPro" id="IPR013249">
    <property type="entry name" value="RNA_pol_sigma70_r4_t2"/>
</dbReference>
<comment type="caution">
    <text evidence="8">The sequence shown here is derived from an EMBL/GenBank/DDBJ whole genome shotgun (WGS) entry which is preliminary data.</text>
</comment>
<evidence type="ECO:0000256" key="4">
    <source>
        <dbReference type="ARBA" id="ARBA00023125"/>
    </source>
</evidence>
<keyword evidence="3" id="KW-0731">Sigma factor</keyword>
<evidence type="ECO:0000313" key="8">
    <source>
        <dbReference type="EMBL" id="MBC5736943.1"/>
    </source>
</evidence>
<dbReference type="Gene3D" id="1.10.10.10">
    <property type="entry name" value="Winged helix-like DNA-binding domain superfamily/Winged helix DNA-binding domain"/>
    <property type="match status" value="1"/>
</dbReference>
<dbReference type="InterPro" id="IPR014284">
    <property type="entry name" value="RNA_pol_sigma-70_dom"/>
</dbReference>
<evidence type="ECO:0000256" key="2">
    <source>
        <dbReference type="ARBA" id="ARBA00023015"/>
    </source>
</evidence>
<dbReference type="RefSeq" id="WP_155147660.1">
    <property type="nucleotide sequence ID" value="NZ_JACOPQ010000005.1"/>
</dbReference>
<keyword evidence="2" id="KW-0805">Transcription regulation</keyword>
<dbReference type="CDD" id="cd06171">
    <property type="entry name" value="Sigma70_r4"/>
    <property type="match status" value="1"/>
</dbReference>
<dbReference type="InterPro" id="IPR013325">
    <property type="entry name" value="RNA_pol_sigma_r2"/>
</dbReference>
<dbReference type="PANTHER" id="PTHR43133">
    <property type="entry name" value="RNA POLYMERASE ECF-TYPE SIGMA FACTO"/>
    <property type="match status" value="1"/>
</dbReference>
<evidence type="ECO:0000259" key="6">
    <source>
        <dbReference type="Pfam" id="PF04542"/>
    </source>
</evidence>
<evidence type="ECO:0000313" key="9">
    <source>
        <dbReference type="Proteomes" id="UP000607645"/>
    </source>
</evidence>
<dbReference type="InterPro" id="IPR039425">
    <property type="entry name" value="RNA_pol_sigma-70-like"/>
</dbReference>
<evidence type="ECO:0000256" key="5">
    <source>
        <dbReference type="ARBA" id="ARBA00023163"/>
    </source>
</evidence>
<evidence type="ECO:0000256" key="1">
    <source>
        <dbReference type="ARBA" id="ARBA00010641"/>
    </source>
</evidence>
<keyword evidence="9" id="KW-1185">Reference proteome</keyword>
<feature type="domain" description="RNA polymerase sigma factor 70 region 4 type 2" evidence="7">
    <location>
        <begin position="97"/>
        <end position="146"/>
    </location>
</feature>
<dbReference type="EMBL" id="JACOPQ010000005">
    <property type="protein sequence ID" value="MBC5736943.1"/>
    <property type="molecule type" value="Genomic_DNA"/>
</dbReference>
<dbReference type="Pfam" id="PF08281">
    <property type="entry name" value="Sigma70_r4_2"/>
    <property type="match status" value="1"/>
</dbReference>
<reference evidence="8" key="1">
    <citation type="submission" date="2020-08" db="EMBL/GenBank/DDBJ databases">
        <title>Genome public.</title>
        <authorList>
            <person name="Liu C."/>
            <person name="Sun Q."/>
        </authorList>
    </citation>
    <scope>NUCLEOTIDE SEQUENCE</scope>
    <source>
        <strain evidence="8">NSJ-52</strain>
    </source>
</reference>
<dbReference type="GO" id="GO:0006352">
    <property type="term" value="P:DNA-templated transcription initiation"/>
    <property type="evidence" value="ECO:0007669"/>
    <property type="project" value="InterPro"/>
</dbReference>
<dbReference type="InterPro" id="IPR013324">
    <property type="entry name" value="RNA_pol_sigma_r3/r4-like"/>
</dbReference>
<dbReference type="Pfam" id="PF04542">
    <property type="entry name" value="Sigma70_r2"/>
    <property type="match status" value="1"/>
</dbReference>
<dbReference type="InterPro" id="IPR036388">
    <property type="entry name" value="WH-like_DNA-bd_sf"/>
</dbReference>
<comment type="similarity">
    <text evidence="1">Belongs to the sigma-70 factor family. ECF subfamily.</text>
</comment>
<dbReference type="AlphaFoldDB" id="A0A8J6JIX8"/>
<accession>A0A8J6JIX8</accession>
<feature type="domain" description="RNA polymerase sigma-70 region 2" evidence="6">
    <location>
        <begin position="10"/>
        <end position="76"/>
    </location>
</feature>
<protein>
    <submittedName>
        <fullName evidence="8">Sigma-70 family RNA polymerase sigma factor</fullName>
    </submittedName>
</protein>
<dbReference type="NCBIfam" id="TIGR02937">
    <property type="entry name" value="sigma70-ECF"/>
    <property type="match status" value="1"/>
</dbReference>
<evidence type="ECO:0000256" key="3">
    <source>
        <dbReference type="ARBA" id="ARBA00023082"/>
    </source>
</evidence>
<sequence>MDPNRLEFAVKQHENTLYRAALAILADVQEAEDAVQDAFIAYLEKAPDFDGPEHEKAWLIRVTVNGCKSRLRAPWRRRTAPLLETYPAATREEGETLEAVLALPPRERAAVHLFYYEGYRTAEIAAMTGEAEGTVRARLSRARKKLKHLLEDETP</sequence>
<dbReference type="GO" id="GO:0016987">
    <property type="term" value="F:sigma factor activity"/>
    <property type="evidence" value="ECO:0007669"/>
    <property type="project" value="UniProtKB-KW"/>
</dbReference>
<dbReference type="SUPFAM" id="SSF88659">
    <property type="entry name" value="Sigma3 and sigma4 domains of RNA polymerase sigma factors"/>
    <property type="match status" value="1"/>
</dbReference>
<proteinExistence type="inferred from homology"/>
<gene>
    <name evidence="8" type="ORF">H8S62_07940</name>
</gene>
<dbReference type="PANTHER" id="PTHR43133:SF8">
    <property type="entry name" value="RNA POLYMERASE SIGMA FACTOR HI_1459-RELATED"/>
    <property type="match status" value="1"/>
</dbReference>
<dbReference type="InterPro" id="IPR007627">
    <property type="entry name" value="RNA_pol_sigma70_r2"/>
</dbReference>
<dbReference type="GO" id="GO:0003677">
    <property type="term" value="F:DNA binding"/>
    <property type="evidence" value="ECO:0007669"/>
    <property type="project" value="UniProtKB-KW"/>
</dbReference>
<dbReference type="Proteomes" id="UP000607645">
    <property type="component" value="Unassembled WGS sequence"/>
</dbReference>
<keyword evidence="5" id="KW-0804">Transcription</keyword>
<name>A0A8J6JIX8_9FIRM</name>
<dbReference type="Gene3D" id="1.10.1740.10">
    <property type="match status" value="1"/>
</dbReference>
<dbReference type="SUPFAM" id="SSF88946">
    <property type="entry name" value="Sigma2 domain of RNA polymerase sigma factors"/>
    <property type="match status" value="1"/>
</dbReference>